<dbReference type="Pfam" id="PF03704">
    <property type="entry name" value="BTAD"/>
    <property type="match status" value="1"/>
</dbReference>
<sequence>MPDDQRRPLHRVTVLGSFALAQDGATVPLGADARRVVAYLAIHPRPQPRIALATDLWPEVPARAALRLLDDALAAIDVPGLLVGAEPGGADERLALAADVEVDLAEAMTLVRTLPERPATDVTDTSALRSDILPSWTAPWIAVERERFRQLRLNACEDLSLRLTAAGHHQSAVELATTAVAAAPSRESARRALIEAHLAQGNIAEAVAQYDEYRELLRSSVGAPVSSNLDGIFPPAPAWPVVRGFRRPVQRSAVALPGLRSIRYASTGSRRLVAGGSVPGSSR</sequence>
<dbReference type="InterPro" id="IPR011990">
    <property type="entry name" value="TPR-like_helical_dom_sf"/>
</dbReference>
<keyword evidence="3" id="KW-1185">Reference proteome</keyword>
<comment type="caution">
    <text evidence="2">The sequence shown here is derived from an EMBL/GenBank/DDBJ whole genome shotgun (WGS) entry which is preliminary data.</text>
</comment>
<dbReference type="Proteomes" id="UP001596302">
    <property type="component" value="Unassembled WGS sequence"/>
</dbReference>
<evidence type="ECO:0000313" key="3">
    <source>
        <dbReference type="Proteomes" id="UP001596302"/>
    </source>
</evidence>
<dbReference type="Gene3D" id="1.25.40.10">
    <property type="entry name" value="Tetratricopeptide repeat domain"/>
    <property type="match status" value="1"/>
</dbReference>
<dbReference type="EMBL" id="JBHSQW010000034">
    <property type="protein sequence ID" value="MFC5995897.1"/>
    <property type="molecule type" value="Genomic_DNA"/>
</dbReference>
<proteinExistence type="predicted"/>
<reference evidence="3" key="1">
    <citation type="journal article" date="2019" name="Int. J. Syst. Evol. Microbiol.">
        <title>The Global Catalogue of Microorganisms (GCM) 10K type strain sequencing project: providing services to taxonomists for standard genome sequencing and annotation.</title>
        <authorList>
            <consortium name="The Broad Institute Genomics Platform"/>
            <consortium name="The Broad Institute Genome Sequencing Center for Infectious Disease"/>
            <person name="Wu L."/>
            <person name="Ma J."/>
        </authorList>
    </citation>
    <scope>NUCLEOTIDE SEQUENCE [LARGE SCALE GENOMIC DNA]</scope>
    <source>
        <strain evidence="3">CCM 8391</strain>
    </source>
</reference>
<dbReference type="InterPro" id="IPR051677">
    <property type="entry name" value="AfsR-DnrI-RedD_regulator"/>
</dbReference>
<dbReference type="Gene3D" id="1.10.10.10">
    <property type="entry name" value="Winged helix-like DNA-binding domain superfamily/Winged helix DNA-binding domain"/>
    <property type="match status" value="1"/>
</dbReference>
<dbReference type="RefSeq" id="WP_379586267.1">
    <property type="nucleotide sequence ID" value="NZ_JBHSQW010000034.1"/>
</dbReference>
<dbReference type="InterPro" id="IPR036388">
    <property type="entry name" value="WH-like_DNA-bd_sf"/>
</dbReference>
<name>A0ABW1J5B9_9PSEU</name>
<dbReference type="PANTHER" id="PTHR35807">
    <property type="entry name" value="TRANSCRIPTIONAL REGULATOR REDD-RELATED"/>
    <property type="match status" value="1"/>
</dbReference>
<dbReference type="InterPro" id="IPR005158">
    <property type="entry name" value="BTAD"/>
</dbReference>
<feature type="domain" description="Bacterial transcriptional activator" evidence="1">
    <location>
        <begin position="102"/>
        <end position="237"/>
    </location>
</feature>
<organism evidence="2 3">
    <name type="scientific">Pseudonocardia hispaniensis</name>
    <dbReference type="NCBI Taxonomy" id="904933"/>
    <lineage>
        <taxon>Bacteria</taxon>
        <taxon>Bacillati</taxon>
        <taxon>Actinomycetota</taxon>
        <taxon>Actinomycetes</taxon>
        <taxon>Pseudonocardiales</taxon>
        <taxon>Pseudonocardiaceae</taxon>
        <taxon>Pseudonocardia</taxon>
    </lineage>
</organism>
<protein>
    <submittedName>
        <fullName evidence="2">BTAD domain-containing putative transcriptional regulator</fullName>
    </submittedName>
</protein>
<accession>A0ABW1J5B9</accession>
<evidence type="ECO:0000259" key="1">
    <source>
        <dbReference type="SMART" id="SM01043"/>
    </source>
</evidence>
<evidence type="ECO:0000313" key="2">
    <source>
        <dbReference type="EMBL" id="MFC5995897.1"/>
    </source>
</evidence>
<dbReference type="SUPFAM" id="SSF48452">
    <property type="entry name" value="TPR-like"/>
    <property type="match status" value="1"/>
</dbReference>
<gene>
    <name evidence="2" type="ORF">ACFQE5_16940</name>
</gene>
<dbReference type="SMART" id="SM01043">
    <property type="entry name" value="BTAD"/>
    <property type="match status" value="1"/>
</dbReference>